<dbReference type="GeneTree" id="ENSGT00390000008812"/>
<dbReference type="InterPro" id="IPR004944">
    <property type="entry name" value="CDK5_activator"/>
</dbReference>
<dbReference type="PANTHER" id="PTHR23401:SF2">
    <property type="entry name" value="CYCLIN-DEPENDENT KINASE 5 ACTIVATOR 1"/>
    <property type="match status" value="1"/>
</dbReference>
<evidence type="ECO:0000256" key="8">
    <source>
        <dbReference type="ARBA" id="ARBA00022490"/>
    </source>
</evidence>
<keyword evidence="22" id="KW-1185">Reference proteome</keyword>
<reference evidence="21" key="2">
    <citation type="submission" date="2025-09" db="UniProtKB">
        <authorList>
            <consortium name="Ensembl"/>
        </authorList>
    </citation>
    <scope>IDENTIFICATION</scope>
</reference>
<dbReference type="Pfam" id="PF03261">
    <property type="entry name" value="CDK5_activator"/>
    <property type="match status" value="1"/>
</dbReference>
<evidence type="ECO:0000256" key="15">
    <source>
        <dbReference type="ARBA" id="ARBA00023288"/>
    </source>
</evidence>
<evidence type="ECO:0000256" key="9">
    <source>
        <dbReference type="ARBA" id="ARBA00022553"/>
    </source>
</evidence>
<comment type="function">
    <text evidence="16">p35 is a neuron specific activator of CDK5. The complex p35/CDK5 is required for neurite outgrowth and cortical lamination. Involved in dendritic spine morphogenesis by mediating the EFNA1-EPHA4 signaling. Activator of TPKII. The complex p35/CDK5 participates in the regulation of the circadian clock by modulating the function of CLOCK protein: phosphorylates CLOCK at 'Thr-451' and 'Thr-461' and regulates the transcriptional activity of the CLOCK-BMAL1 heterodimer in association with altered stability and subcellular distribution.</text>
</comment>
<dbReference type="Ensembl" id="ENSSTUT00000032235.1">
    <property type="protein sequence ID" value="ENSSTUP00000030824.1"/>
    <property type="gene ID" value="ENSSTUG00000013293.1"/>
</dbReference>
<evidence type="ECO:0000256" key="5">
    <source>
        <dbReference type="ARBA" id="ARBA00004556"/>
    </source>
</evidence>
<dbReference type="GO" id="GO:0061575">
    <property type="term" value="F:cyclin-dependent protein serine/threonine kinase activator activity"/>
    <property type="evidence" value="ECO:0007669"/>
    <property type="project" value="InterPro"/>
</dbReference>
<name>A0A673Y8P0_SALTR</name>
<dbReference type="GO" id="GO:0030426">
    <property type="term" value="C:growth cone"/>
    <property type="evidence" value="ECO:0007669"/>
    <property type="project" value="TreeGrafter"/>
</dbReference>
<evidence type="ECO:0000256" key="4">
    <source>
        <dbReference type="ARBA" id="ARBA00004487"/>
    </source>
</evidence>
<evidence type="ECO:0000256" key="19">
    <source>
        <dbReference type="ARBA" id="ARBA00046889"/>
    </source>
</evidence>
<evidence type="ECO:0000256" key="14">
    <source>
        <dbReference type="ARBA" id="ARBA00023273"/>
    </source>
</evidence>
<protein>
    <recommendedName>
        <fullName evidence="17">Cyclin-dependent kinase 5 activator 1</fullName>
    </recommendedName>
    <alternativeName>
        <fullName evidence="18">Cyclin-dependent kinase 5 regulatory subunit 1</fullName>
    </alternativeName>
</protein>
<evidence type="ECO:0000256" key="2">
    <source>
        <dbReference type="ARBA" id="ARBA00004193"/>
    </source>
</evidence>
<dbReference type="GO" id="GO:0048471">
    <property type="term" value="C:perinuclear region of cytoplasm"/>
    <property type="evidence" value="ECO:0007669"/>
    <property type="project" value="UniProtKB-SubCell"/>
</dbReference>
<dbReference type="Proteomes" id="UP000472277">
    <property type="component" value="Chromosome 10"/>
</dbReference>
<dbReference type="GO" id="GO:0019901">
    <property type="term" value="F:protein kinase binding"/>
    <property type="evidence" value="ECO:0007669"/>
    <property type="project" value="TreeGrafter"/>
</dbReference>
<dbReference type="PANTHER" id="PTHR23401">
    <property type="entry name" value="CYCLIN DEPENDANT KINASE-5 ACTIVATOR"/>
    <property type="match status" value="1"/>
</dbReference>
<accession>A0A673Y8P0</accession>
<dbReference type="AlphaFoldDB" id="A0A673Y8P0"/>
<evidence type="ECO:0000256" key="17">
    <source>
        <dbReference type="ARBA" id="ARBA00040087"/>
    </source>
</evidence>
<dbReference type="SUPFAM" id="SSF47954">
    <property type="entry name" value="Cyclin-like"/>
    <property type="match status" value="1"/>
</dbReference>
<keyword evidence="9" id="KW-0597">Phosphoprotein</keyword>
<keyword evidence="11" id="KW-0090">Biological rhythms</keyword>
<sequence length="279" mass="31201">MGNVQSLSPSYQRVAGNGPGSVGHDTAVQNSRNAKGKNLKRCSIINMKRKKGSKKVQPNGNNDNNVTHLNNKNLEKSQSCTNLSPLTQDQSTPDLTKSSKNVLANSNVAPDMPKRVMVQASTGELLHCLGEYLCRQCYRLQNLSPNDPGLWLQSVDRFLLNHGWGNQSILTPANVVFVYMLCRKVVSSEAVTEHQLQAVVITSLYLTCSYMGNETSPLRPFLVESSRDIFWESCLSIINLMSGNMLQMSTDQHYFFQLFANQKNESQEERSRLLISLDQ</sequence>
<keyword evidence="7" id="KW-1003">Cell membrane</keyword>
<evidence type="ECO:0000256" key="11">
    <source>
        <dbReference type="ARBA" id="ARBA00023108"/>
    </source>
</evidence>
<dbReference type="GO" id="GO:0005634">
    <property type="term" value="C:nucleus"/>
    <property type="evidence" value="ECO:0007669"/>
    <property type="project" value="UniProtKB-SubCell"/>
</dbReference>
<dbReference type="GO" id="GO:0048511">
    <property type="term" value="P:rhythmic process"/>
    <property type="evidence" value="ECO:0007669"/>
    <property type="project" value="UniProtKB-KW"/>
</dbReference>
<dbReference type="InParanoid" id="A0A673Y8P0"/>
<evidence type="ECO:0000256" key="12">
    <source>
        <dbReference type="ARBA" id="ARBA00023136"/>
    </source>
</evidence>
<dbReference type="GO" id="GO:0007411">
    <property type="term" value="P:axon guidance"/>
    <property type="evidence" value="ECO:0007669"/>
    <property type="project" value="TreeGrafter"/>
</dbReference>
<evidence type="ECO:0000256" key="7">
    <source>
        <dbReference type="ARBA" id="ARBA00022475"/>
    </source>
</evidence>
<feature type="compositionally biased region" description="Polar residues" evidence="20">
    <location>
        <begin position="1"/>
        <end position="11"/>
    </location>
</feature>
<gene>
    <name evidence="21" type="primary">CDK5R1</name>
</gene>
<evidence type="ECO:0000256" key="1">
    <source>
        <dbReference type="ARBA" id="ARBA00004123"/>
    </source>
</evidence>
<evidence type="ECO:0000256" key="10">
    <source>
        <dbReference type="ARBA" id="ARBA00022843"/>
    </source>
</evidence>
<dbReference type="GO" id="GO:0016533">
    <property type="term" value="C:protein kinase 5 complex"/>
    <property type="evidence" value="ECO:0007669"/>
    <property type="project" value="InterPro"/>
</dbReference>
<feature type="region of interest" description="Disordered" evidence="20">
    <location>
        <begin position="1"/>
        <end position="98"/>
    </location>
</feature>
<feature type="compositionally biased region" description="Polar residues" evidence="20">
    <location>
        <begin position="56"/>
        <end position="98"/>
    </location>
</feature>
<reference evidence="21" key="1">
    <citation type="submission" date="2025-08" db="UniProtKB">
        <authorList>
            <consortium name="Ensembl"/>
        </authorList>
    </citation>
    <scope>IDENTIFICATION</scope>
</reference>
<dbReference type="OMA" id="RDIFWES"/>
<comment type="subcellular location">
    <subcellularLocation>
        <location evidence="2">Cell membrane</location>
        <topology evidence="2">Lipid-anchor</topology>
    </subcellularLocation>
    <subcellularLocation>
        <location evidence="4">Cell projection</location>
        <location evidence="4">Neuron projection</location>
    </subcellularLocation>
    <subcellularLocation>
        <location evidence="5">Cytoplasm</location>
        <location evidence="5">Perinuclear region</location>
    </subcellularLocation>
    <subcellularLocation>
        <location evidence="1">Nucleus</location>
    </subcellularLocation>
    <subcellularLocation>
        <location evidence="3">Perikaryon</location>
    </subcellularLocation>
</comment>
<comment type="subunit">
    <text evidence="19">Heterodimer composed of a catalytic subunit CDK5 and a regulatory subunit CDK5R1 (p25) and macromolecular complex composed of at least CDK5, CDK5R1 (p35) and CDK5RAP1 or CDK5RAP2 or CDK5RAP3. Only the heterodimer shows kinase activity. Interacts with EPHA4 and NGEF; may mediate the activation of NGEF by EPHA4. Interacts with RASGRF2. The complex p35/CDK5 interacts with CLOCK.</text>
</comment>
<dbReference type="GO" id="GO:0007420">
    <property type="term" value="P:brain development"/>
    <property type="evidence" value="ECO:0007669"/>
    <property type="project" value="TreeGrafter"/>
</dbReference>
<evidence type="ECO:0000313" key="22">
    <source>
        <dbReference type="Proteomes" id="UP000472277"/>
    </source>
</evidence>
<evidence type="ECO:0000256" key="18">
    <source>
        <dbReference type="ARBA" id="ARBA00043197"/>
    </source>
</evidence>
<keyword evidence="15" id="KW-0449">Lipoprotein</keyword>
<dbReference type="GO" id="GO:0043204">
    <property type="term" value="C:perikaryon"/>
    <property type="evidence" value="ECO:0007669"/>
    <property type="project" value="UniProtKB-SubCell"/>
</dbReference>
<evidence type="ECO:0000256" key="16">
    <source>
        <dbReference type="ARBA" id="ARBA00037486"/>
    </source>
</evidence>
<keyword evidence="8" id="KW-0963">Cytoplasm</keyword>
<dbReference type="InterPro" id="IPR036915">
    <property type="entry name" value="Cyclin-like_sf"/>
</dbReference>
<proteinExistence type="inferred from homology"/>
<organism evidence="21 22">
    <name type="scientific">Salmo trutta</name>
    <name type="common">Brown trout</name>
    <dbReference type="NCBI Taxonomy" id="8032"/>
    <lineage>
        <taxon>Eukaryota</taxon>
        <taxon>Metazoa</taxon>
        <taxon>Chordata</taxon>
        <taxon>Craniata</taxon>
        <taxon>Vertebrata</taxon>
        <taxon>Euteleostomi</taxon>
        <taxon>Actinopterygii</taxon>
        <taxon>Neopterygii</taxon>
        <taxon>Teleostei</taxon>
        <taxon>Protacanthopterygii</taxon>
        <taxon>Salmoniformes</taxon>
        <taxon>Salmonidae</taxon>
        <taxon>Salmoninae</taxon>
        <taxon>Salmo</taxon>
    </lineage>
</organism>
<keyword evidence="10" id="KW-0832">Ubl conjugation</keyword>
<evidence type="ECO:0000256" key="13">
    <source>
        <dbReference type="ARBA" id="ARBA00023242"/>
    </source>
</evidence>
<evidence type="ECO:0000256" key="3">
    <source>
        <dbReference type="ARBA" id="ARBA00004484"/>
    </source>
</evidence>
<keyword evidence="13" id="KW-0539">Nucleus</keyword>
<dbReference type="Gene3D" id="1.10.472.10">
    <property type="entry name" value="Cyclin-like"/>
    <property type="match status" value="1"/>
</dbReference>
<comment type="similarity">
    <text evidence="6">Belongs to the cyclin-dependent kinase 5 activator family.</text>
</comment>
<keyword evidence="12" id="KW-0472">Membrane</keyword>
<evidence type="ECO:0000313" key="21">
    <source>
        <dbReference type="Ensembl" id="ENSSTUP00000030824.1"/>
    </source>
</evidence>
<dbReference type="GO" id="GO:0005886">
    <property type="term" value="C:plasma membrane"/>
    <property type="evidence" value="ECO:0007669"/>
    <property type="project" value="UniProtKB-SubCell"/>
</dbReference>
<evidence type="ECO:0000256" key="20">
    <source>
        <dbReference type="SAM" id="MobiDB-lite"/>
    </source>
</evidence>
<evidence type="ECO:0000256" key="6">
    <source>
        <dbReference type="ARBA" id="ARBA00010175"/>
    </source>
</evidence>
<keyword evidence="14" id="KW-0966">Cell projection</keyword>